<reference evidence="1 2" key="1">
    <citation type="submission" date="2024-02" db="EMBL/GenBank/DDBJ databases">
        <title>Seven novel Bacillus-like species.</title>
        <authorList>
            <person name="Liu G."/>
        </authorList>
    </citation>
    <scope>NUCLEOTIDE SEQUENCE [LARGE SCALE GENOMIC DNA]</scope>
    <source>
        <strain evidence="1 2">FJAT-52991</strain>
    </source>
</reference>
<gene>
    <name evidence="1" type="ORF">WDJ61_08685</name>
</gene>
<proteinExistence type="predicted"/>
<keyword evidence="2" id="KW-1185">Reference proteome</keyword>
<evidence type="ECO:0000313" key="1">
    <source>
        <dbReference type="EMBL" id="WXB94683.1"/>
    </source>
</evidence>
<dbReference type="RefSeq" id="WP_338754489.1">
    <property type="nucleotide sequence ID" value="NZ_CP147404.1"/>
</dbReference>
<organism evidence="1 2">
    <name type="scientific">Bacillus kandeliae</name>
    <dbReference type="NCBI Taxonomy" id="3129297"/>
    <lineage>
        <taxon>Bacteria</taxon>
        <taxon>Bacillati</taxon>
        <taxon>Bacillota</taxon>
        <taxon>Bacilli</taxon>
        <taxon>Bacillales</taxon>
        <taxon>Bacillaceae</taxon>
        <taxon>Bacillus</taxon>
    </lineage>
</organism>
<evidence type="ECO:0000313" key="2">
    <source>
        <dbReference type="Proteomes" id="UP001387364"/>
    </source>
</evidence>
<name>A0ABZ2NAE2_9BACI</name>
<dbReference type="EMBL" id="CP147404">
    <property type="protein sequence ID" value="WXB94683.1"/>
    <property type="molecule type" value="Genomic_DNA"/>
</dbReference>
<sequence>MKSKDVDKDATLKYEYLTDMQYRFFEEKSAKNNEPPQSELIGKDGHVIHGHYKDYDFIVRAYKWTGSVFEEIKLYSSEVEMSVLLYEHGLIIEELPKEAMYHLKKLEYSLRLANKDKYKEKIPYLIEKIKRVGVK</sequence>
<dbReference type="Proteomes" id="UP001387364">
    <property type="component" value="Chromosome"/>
</dbReference>
<protein>
    <submittedName>
        <fullName evidence="1">Uncharacterized protein</fullName>
    </submittedName>
</protein>
<accession>A0ABZ2NAE2</accession>